<feature type="non-terminal residue" evidence="1">
    <location>
        <position position="1"/>
    </location>
</feature>
<proteinExistence type="predicted"/>
<dbReference type="EMBL" id="BART01010091">
    <property type="protein sequence ID" value="GAG84999.1"/>
    <property type="molecule type" value="Genomic_DNA"/>
</dbReference>
<dbReference type="AlphaFoldDB" id="X1AQF6"/>
<protein>
    <submittedName>
        <fullName evidence="1">Uncharacterized protein</fullName>
    </submittedName>
</protein>
<name>X1AQF6_9ZZZZ</name>
<organism evidence="1">
    <name type="scientific">marine sediment metagenome</name>
    <dbReference type="NCBI Taxonomy" id="412755"/>
    <lineage>
        <taxon>unclassified sequences</taxon>
        <taxon>metagenomes</taxon>
        <taxon>ecological metagenomes</taxon>
    </lineage>
</organism>
<evidence type="ECO:0000313" key="1">
    <source>
        <dbReference type="EMBL" id="GAG84999.1"/>
    </source>
</evidence>
<comment type="caution">
    <text evidence="1">The sequence shown here is derived from an EMBL/GenBank/DDBJ whole genome shotgun (WGS) entry which is preliminary data.</text>
</comment>
<accession>X1AQF6</accession>
<gene>
    <name evidence="1" type="ORF">S01H4_22120</name>
</gene>
<reference evidence="1" key="1">
    <citation type="journal article" date="2014" name="Front. Microbiol.">
        <title>High frequency of phylogenetically diverse reductive dehalogenase-homologous genes in deep subseafloor sedimentary metagenomes.</title>
        <authorList>
            <person name="Kawai M."/>
            <person name="Futagami T."/>
            <person name="Toyoda A."/>
            <person name="Takaki Y."/>
            <person name="Nishi S."/>
            <person name="Hori S."/>
            <person name="Arai W."/>
            <person name="Tsubouchi T."/>
            <person name="Morono Y."/>
            <person name="Uchiyama I."/>
            <person name="Ito T."/>
            <person name="Fujiyama A."/>
            <person name="Inagaki F."/>
            <person name="Takami H."/>
        </authorList>
    </citation>
    <scope>NUCLEOTIDE SEQUENCE</scope>
    <source>
        <strain evidence="1">Expedition CK06-06</strain>
    </source>
</reference>
<sequence>RLQEQEMRAKERYQPILFVVAVCKKDAEKAANTLSKIFKVKTLLVTEDSDEEDRKKARELGRQQKTKAPFKAVVSVLMLRGVMDRIYRGQVANVQRICQI</sequence>